<feature type="region of interest" description="Disordered" evidence="1">
    <location>
        <begin position="613"/>
        <end position="646"/>
    </location>
</feature>
<dbReference type="InterPro" id="IPR009003">
    <property type="entry name" value="Peptidase_S1_PA"/>
</dbReference>
<proteinExistence type="predicted"/>
<reference evidence="2" key="1">
    <citation type="submission" date="2022-10" db="EMBL/GenBank/DDBJ databases">
        <title>Determination and structural analysis of whole genome sequence of Sarocladium strictum F4-1.</title>
        <authorList>
            <person name="Hu L."/>
            <person name="Jiang Y."/>
        </authorList>
    </citation>
    <scope>NUCLEOTIDE SEQUENCE</scope>
    <source>
        <strain evidence="2">F4-1</strain>
    </source>
</reference>
<gene>
    <name evidence="2" type="ORF">NLU13_5775</name>
</gene>
<feature type="compositionally biased region" description="Basic and acidic residues" evidence="1">
    <location>
        <begin position="625"/>
        <end position="646"/>
    </location>
</feature>
<dbReference type="SUPFAM" id="SSF50494">
    <property type="entry name" value="Trypsin-like serine proteases"/>
    <property type="match status" value="1"/>
</dbReference>
<name>A0AA39GIX6_SARSR</name>
<dbReference type="Proteomes" id="UP001175261">
    <property type="component" value="Unassembled WGS sequence"/>
</dbReference>
<organism evidence="2 3">
    <name type="scientific">Sarocladium strictum</name>
    <name type="common">Black bundle disease fungus</name>
    <name type="synonym">Acremonium strictum</name>
    <dbReference type="NCBI Taxonomy" id="5046"/>
    <lineage>
        <taxon>Eukaryota</taxon>
        <taxon>Fungi</taxon>
        <taxon>Dikarya</taxon>
        <taxon>Ascomycota</taxon>
        <taxon>Pezizomycotina</taxon>
        <taxon>Sordariomycetes</taxon>
        <taxon>Hypocreomycetidae</taxon>
        <taxon>Hypocreales</taxon>
        <taxon>Sarocladiaceae</taxon>
        <taxon>Sarocladium</taxon>
    </lineage>
</organism>
<evidence type="ECO:0000313" key="2">
    <source>
        <dbReference type="EMBL" id="KAK0387463.1"/>
    </source>
</evidence>
<protein>
    <submittedName>
        <fullName evidence="2">Uncharacterized protein</fullName>
    </submittedName>
</protein>
<accession>A0AA39GIX6</accession>
<evidence type="ECO:0000256" key="1">
    <source>
        <dbReference type="SAM" id="MobiDB-lite"/>
    </source>
</evidence>
<dbReference type="AlphaFoldDB" id="A0AA39GIX6"/>
<evidence type="ECO:0000313" key="3">
    <source>
        <dbReference type="Proteomes" id="UP001175261"/>
    </source>
</evidence>
<keyword evidence="3" id="KW-1185">Reference proteome</keyword>
<comment type="caution">
    <text evidence="2">The sequence shown here is derived from an EMBL/GenBank/DDBJ whole genome shotgun (WGS) entry which is preliminary data.</text>
</comment>
<sequence>MEEPSAVDLPPWAQSPSAFEAVMYCYGLGGAALQARTVDPNRKQPANCGEPGHEDLLAAWPREAHDDLSQLDRNTVKLGIVKHAMEDFSINMTDHRVLFRGFETYRQHYMPLTGPGQHPTLPHAWSVSLQSGQGLVRDLVADTSDIPAPVMLLPIRIKMGANWGAEPPLKTVLLVDMRQQDWLPKEQSLSLAYRCKATLKRHGIYDVEVEVRAVPSSSWEGYANSTPSDSIMSGSQPKHARDTLRELKEACLTYNKNHLTPGSSSLPSWMIGTVKKALKSSEFPLVLRDVGTTGLEISPPDAKSGTMGLILRLQGDKEHPERIVGLTCNHVVQRPLRDGKWPAILEPYLQPTARLEGFQGDDEEGSRDMYLSHPTILFNLRHAFSEAIEEIRSVTQELTRKAHRSFDEGLDQADEILGEVFAAGAYGSIIEMPETRTSPATRFLSDWALVDIEPRYYTATRSELSESPWLAWLNRLNAPPADIRRIFEDRFNHNPRFWANTSINDPDDSKLQFLKISGVSNTTQPYVSTMVAKHGAITGFTLGNTVGAPAVIPRPNPKPNVASGNEYIWSTQLVVVGGDAKTPFSKPGDSGSAVINGNGKVVGMLVRGLIPAKPTQFKQPNTDNGKGKGKGEENEPIKDERTEEASSIRDLRMIRRRVNELLDSLTPRSVEGWLISQLREYRDYDLTFVTPIEPILEDIYKVTKQRAKITWEC</sequence>
<dbReference type="EMBL" id="JAPDFR010000004">
    <property type="protein sequence ID" value="KAK0387463.1"/>
    <property type="molecule type" value="Genomic_DNA"/>
</dbReference>